<dbReference type="EMBL" id="BART01009161">
    <property type="protein sequence ID" value="GAG63917.1"/>
    <property type="molecule type" value="Genomic_DNA"/>
</dbReference>
<evidence type="ECO:0000313" key="2">
    <source>
        <dbReference type="EMBL" id="GAG63917.1"/>
    </source>
</evidence>
<reference evidence="2" key="1">
    <citation type="journal article" date="2014" name="Front. Microbiol.">
        <title>High frequency of phylogenetically diverse reductive dehalogenase-homologous genes in deep subseafloor sedimentary metagenomes.</title>
        <authorList>
            <person name="Kawai M."/>
            <person name="Futagami T."/>
            <person name="Toyoda A."/>
            <person name="Takaki Y."/>
            <person name="Nishi S."/>
            <person name="Hori S."/>
            <person name="Arai W."/>
            <person name="Tsubouchi T."/>
            <person name="Morono Y."/>
            <person name="Uchiyama I."/>
            <person name="Ito T."/>
            <person name="Fujiyama A."/>
            <person name="Inagaki F."/>
            <person name="Takami H."/>
        </authorList>
    </citation>
    <scope>NUCLEOTIDE SEQUENCE</scope>
    <source>
        <strain evidence="2">Expedition CK06-06</strain>
    </source>
</reference>
<proteinExistence type="predicted"/>
<protein>
    <submittedName>
        <fullName evidence="2">Uncharacterized protein</fullName>
    </submittedName>
</protein>
<name>X1A173_9ZZZZ</name>
<feature type="region of interest" description="Disordered" evidence="1">
    <location>
        <begin position="42"/>
        <end position="76"/>
    </location>
</feature>
<comment type="caution">
    <text evidence="2">The sequence shown here is derived from an EMBL/GenBank/DDBJ whole genome shotgun (WGS) entry which is preliminary data.</text>
</comment>
<organism evidence="2">
    <name type="scientific">marine sediment metagenome</name>
    <dbReference type="NCBI Taxonomy" id="412755"/>
    <lineage>
        <taxon>unclassified sequences</taxon>
        <taxon>metagenomes</taxon>
        <taxon>ecological metagenomes</taxon>
    </lineage>
</organism>
<gene>
    <name evidence="2" type="ORF">S01H4_20385</name>
</gene>
<evidence type="ECO:0000256" key="1">
    <source>
        <dbReference type="SAM" id="MobiDB-lite"/>
    </source>
</evidence>
<dbReference type="AlphaFoldDB" id="X1A173"/>
<accession>X1A173</accession>
<sequence length="76" mass="8081">MDAKNKICLMLATFFVLLLLSLCVLKAQAGWFNDLYGPVSPVPDPGPPVPADGNNGNNTSDLPFPTPALPTVSRNK</sequence>